<dbReference type="PANTHER" id="PTHR31907">
    <property type="entry name" value="MLP-LIKE PROTEIN 423"/>
    <property type="match status" value="1"/>
</dbReference>
<dbReference type="SUPFAM" id="SSF55961">
    <property type="entry name" value="Bet v1-like"/>
    <property type="match status" value="1"/>
</dbReference>
<dbReference type="Pfam" id="PF00407">
    <property type="entry name" value="Bet_v_1"/>
    <property type="match status" value="1"/>
</dbReference>
<dbReference type="InterPro" id="IPR051761">
    <property type="entry name" value="MLP-like_ligand-binding"/>
</dbReference>
<dbReference type="InterPro" id="IPR023393">
    <property type="entry name" value="START-like_dom_sf"/>
</dbReference>
<organism evidence="1 2">
    <name type="scientific">Juglans regia</name>
    <name type="common">English walnut</name>
    <dbReference type="NCBI Taxonomy" id="51240"/>
    <lineage>
        <taxon>Eukaryota</taxon>
        <taxon>Viridiplantae</taxon>
        <taxon>Streptophyta</taxon>
        <taxon>Embryophyta</taxon>
        <taxon>Tracheophyta</taxon>
        <taxon>Spermatophyta</taxon>
        <taxon>Magnoliopsida</taxon>
        <taxon>eudicotyledons</taxon>
        <taxon>Gunneridae</taxon>
        <taxon>Pentapetalae</taxon>
        <taxon>rosids</taxon>
        <taxon>fabids</taxon>
        <taxon>Fagales</taxon>
        <taxon>Juglandaceae</taxon>
        <taxon>Juglans</taxon>
    </lineage>
</organism>
<dbReference type="CDD" id="cd07816">
    <property type="entry name" value="Bet_v1-like"/>
    <property type="match status" value="1"/>
</dbReference>
<protein>
    <submittedName>
        <fullName evidence="2">MLP-like protein 43</fullName>
    </submittedName>
</protein>
<reference evidence="2" key="1">
    <citation type="submission" date="2025-08" db="UniProtKB">
        <authorList>
            <consortium name="RefSeq"/>
        </authorList>
    </citation>
    <scope>IDENTIFICATION</scope>
    <source>
        <tissue evidence="2">Leaves</tissue>
    </source>
</reference>
<dbReference type="Gene3D" id="3.30.530.20">
    <property type="match status" value="1"/>
</dbReference>
<dbReference type="InterPro" id="IPR000916">
    <property type="entry name" value="Bet_v_I/MLP"/>
</dbReference>
<gene>
    <name evidence="2" type="primary">LOC108993982</name>
</gene>
<dbReference type="AlphaFoldDB" id="A0A2I4EYZ1"/>
<dbReference type="GO" id="GO:0006952">
    <property type="term" value="P:defense response"/>
    <property type="evidence" value="ECO:0007669"/>
    <property type="project" value="InterPro"/>
</dbReference>
<evidence type="ECO:0000313" key="2">
    <source>
        <dbReference type="RefSeq" id="XP_018824601.1"/>
    </source>
</evidence>
<dbReference type="Proteomes" id="UP000235220">
    <property type="component" value="Chromosome 13"/>
</dbReference>
<name>A0A2I4EYZ1_JUGRE</name>
<evidence type="ECO:0000313" key="1">
    <source>
        <dbReference type="Proteomes" id="UP000235220"/>
    </source>
</evidence>
<accession>A0A2I4EYZ1</accession>
<dbReference type="OrthoDB" id="1858121at2759"/>
<dbReference type="RefSeq" id="XP_018824601.1">
    <property type="nucleotide sequence ID" value="XM_018969056.2"/>
</dbReference>
<dbReference type="SMART" id="SM01037">
    <property type="entry name" value="Bet_v_1"/>
    <property type="match status" value="1"/>
</dbReference>
<dbReference type="KEGG" id="jre:108993982"/>
<proteinExistence type="predicted"/>
<dbReference type="GeneID" id="108993982"/>
<keyword evidence="1" id="KW-1185">Reference proteome</keyword>
<dbReference type="Gramene" id="Jr13_22940_p1">
    <property type="protein sequence ID" value="cds.Jr13_22940_p1"/>
    <property type="gene ID" value="Jr13_22940"/>
</dbReference>
<sequence>MSSSLSGKLSIEVEAKSSAPALYEANSKRLYETPKLCPNYIQKVDLVEGKWEEVGAVFNWHLIYEGKTVISQEIYESIDDEKLSVTFKVIGGLLVEAYKSFKFVFQAIPKKQGCLARWTVEYEKLNAEIPDPKQMLQFAADLIKEIDDNLMIKSKAEYL</sequence>
<dbReference type="STRING" id="51240.A0A2I4EYZ1"/>